<comment type="caution">
    <text evidence="1">The sequence shown here is derived from an EMBL/GenBank/DDBJ whole genome shotgun (WGS) entry which is preliminary data.</text>
</comment>
<reference evidence="1 2" key="1">
    <citation type="submission" date="2019-03" db="EMBL/GenBank/DDBJ databases">
        <title>First draft genome of Liparis tanakae, snailfish: a comprehensive survey of snailfish specific genes.</title>
        <authorList>
            <person name="Kim W."/>
            <person name="Song I."/>
            <person name="Jeong J.-H."/>
            <person name="Kim D."/>
            <person name="Kim S."/>
            <person name="Ryu S."/>
            <person name="Song J.Y."/>
            <person name="Lee S.K."/>
        </authorList>
    </citation>
    <scope>NUCLEOTIDE SEQUENCE [LARGE SCALE GENOMIC DNA]</scope>
    <source>
        <tissue evidence="1">Muscle</tissue>
    </source>
</reference>
<dbReference type="AlphaFoldDB" id="A0A4Z2J726"/>
<proteinExistence type="predicted"/>
<evidence type="ECO:0000313" key="2">
    <source>
        <dbReference type="Proteomes" id="UP000314294"/>
    </source>
</evidence>
<gene>
    <name evidence="1" type="ORF">EYF80_004395</name>
</gene>
<dbReference type="EMBL" id="SRLO01000021">
    <property type="protein sequence ID" value="TNN85373.1"/>
    <property type="molecule type" value="Genomic_DNA"/>
</dbReference>
<sequence>MGPWIQLRLLVLETQELQSLYLLWTQEDLEHQDVPSDQTDLLTPLLQGSQPLQVFHLRKVQKVQGIHANQVHLWHPLVRLSHVRHSDQGGQGYLVSHGHLRDRVYQLESSQGVREDLKGLVGQYIPGRSLQEVQRAPLVLAHLARLEDLAGLQRLGNKDIQTRYPHKDVPENPKEDICARSRLSGSQKRHKLEVMILATVAEPGIYSAALQHQEAETMCKDKPPSEILHHIHFVKASYIFNHGVEHLFRTLSRGFCTPTQQTVHRDSSLTLTHAATTVFR</sequence>
<organism evidence="1 2">
    <name type="scientific">Liparis tanakae</name>
    <name type="common">Tanaka's snailfish</name>
    <dbReference type="NCBI Taxonomy" id="230148"/>
    <lineage>
        <taxon>Eukaryota</taxon>
        <taxon>Metazoa</taxon>
        <taxon>Chordata</taxon>
        <taxon>Craniata</taxon>
        <taxon>Vertebrata</taxon>
        <taxon>Euteleostomi</taxon>
        <taxon>Actinopterygii</taxon>
        <taxon>Neopterygii</taxon>
        <taxon>Teleostei</taxon>
        <taxon>Neoteleostei</taxon>
        <taxon>Acanthomorphata</taxon>
        <taxon>Eupercaria</taxon>
        <taxon>Perciformes</taxon>
        <taxon>Cottioidei</taxon>
        <taxon>Cottales</taxon>
        <taxon>Liparidae</taxon>
        <taxon>Liparis</taxon>
    </lineage>
</organism>
<protein>
    <submittedName>
        <fullName evidence="1">Uncharacterized protein</fullName>
    </submittedName>
</protein>
<keyword evidence="2" id="KW-1185">Reference proteome</keyword>
<accession>A0A4Z2J726</accession>
<dbReference type="Proteomes" id="UP000314294">
    <property type="component" value="Unassembled WGS sequence"/>
</dbReference>
<evidence type="ECO:0000313" key="1">
    <source>
        <dbReference type="EMBL" id="TNN85373.1"/>
    </source>
</evidence>
<name>A0A4Z2J726_9TELE</name>